<dbReference type="SUPFAM" id="SSF52540">
    <property type="entry name" value="P-loop containing nucleoside triphosphate hydrolases"/>
    <property type="match status" value="1"/>
</dbReference>
<dbReference type="HOGENOM" id="CLU_041137_3_0_2"/>
<evidence type="ECO:0000313" key="3">
    <source>
        <dbReference type="EMBL" id="CAB50291.1"/>
    </source>
</evidence>
<evidence type="ECO:0008006" key="7">
    <source>
        <dbReference type="Google" id="ProtNLM"/>
    </source>
</evidence>
<dbReference type="EMBL" id="HE613800">
    <property type="protein sequence ID" value="CCE70829.1"/>
    <property type="molecule type" value="Genomic_DNA"/>
</dbReference>
<dbReference type="InterPro" id="IPR036388">
    <property type="entry name" value="WH-like_DNA-bd_sf"/>
</dbReference>
<dbReference type="GO" id="GO:0005524">
    <property type="term" value="F:ATP binding"/>
    <property type="evidence" value="ECO:0007669"/>
    <property type="project" value="InterPro"/>
</dbReference>
<reference evidence="3" key="2">
    <citation type="journal article" date="2000" name="J. Mol. Biol.">
        <title>Archaeal homologs of eukaryotic methylation guide small nucleolar RNAs: lessons from the Pyrococcus genomes.</title>
        <authorList>
            <person name="Gaspin C."/>
            <person name="Cavaille J."/>
            <person name="Erauso G."/>
        </authorList>
    </citation>
    <scope>NUCLEOTIDE SEQUENCE</scope>
    <source>
        <strain evidence="3">Orsay</strain>
    </source>
</reference>
<dbReference type="PANTHER" id="PTHR34704">
    <property type="entry name" value="ATPASE"/>
    <property type="match status" value="1"/>
</dbReference>
<dbReference type="KEGG" id="pab:PAB2383"/>
<evidence type="ECO:0000313" key="4">
    <source>
        <dbReference type="EMBL" id="CCE70829.1"/>
    </source>
</evidence>
<dbReference type="PANTHER" id="PTHR34704:SF1">
    <property type="entry name" value="ATPASE"/>
    <property type="match status" value="1"/>
</dbReference>
<evidence type="ECO:0000313" key="6">
    <source>
        <dbReference type="Proteomes" id="UP000009139"/>
    </source>
</evidence>
<dbReference type="Pfam" id="PF01637">
    <property type="entry name" value="ATPase_2"/>
    <property type="match status" value="1"/>
</dbReference>
<reference evidence="3 5" key="4">
    <citation type="journal article" date="2003" name="Mol. Microbiol.">
        <title>An integrated analysis of the genome of the hyperthermophilic archaeon Pyrococcus abyssi.</title>
        <authorList>
            <person name="Cohen G."/>
            <person name="Barbe V."/>
            <person name="Flament D."/>
            <person name="Galperin M."/>
            <person name="Heilig R."/>
            <person name="Ripp R."/>
            <person name="Lecompte O."/>
            <person name="Prieur D."/>
            <person name="Poch O."/>
            <person name="Quellerou J."/>
            <person name="Thierry J.C."/>
            <person name="Van der Oost J."/>
            <person name="Weissenbach J."/>
            <person name="Zivanovic Y."/>
            <person name="Forterre P."/>
        </authorList>
    </citation>
    <scope>NUCLEOTIDE SEQUENCE [LARGE SCALE GENOMIC DNA]</scope>
    <source>
        <strain evidence="5">GE5 / Orsay</strain>
        <strain evidence="3">Orsay</strain>
    </source>
</reference>
<dbReference type="Pfam" id="PF03008">
    <property type="entry name" value="DUF234"/>
    <property type="match status" value="1"/>
</dbReference>
<keyword evidence="5" id="KW-1185">Reference proteome</keyword>
<dbReference type="Proteomes" id="UP000000810">
    <property type="component" value="Chromosome"/>
</dbReference>
<protein>
    <recommendedName>
        <fullName evidence="7">DEXX-box atpase</fullName>
    </recommendedName>
</protein>
<gene>
    <name evidence="3" type="ordered locus">PAB2383</name>
</gene>
<feature type="domain" description="DUF234" evidence="2">
    <location>
        <begin position="307"/>
        <end position="404"/>
    </location>
</feature>
<dbReference type="InterPro" id="IPR036390">
    <property type="entry name" value="WH_DNA-bd_sf"/>
</dbReference>
<organism evidence="3 5">
    <name type="scientific">Pyrococcus abyssi (strain GE5 / Orsay)</name>
    <dbReference type="NCBI Taxonomy" id="272844"/>
    <lineage>
        <taxon>Archaea</taxon>
        <taxon>Methanobacteriati</taxon>
        <taxon>Methanobacteriota</taxon>
        <taxon>Thermococci</taxon>
        <taxon>Thermococcales</taxon>
        <taxon>Thermococcaceae</taxon>
        <taxon>Pyrococcus</taxon>
    </lineage>
</organism>
<proteinExistence type="predicted"/>
<evidence type="ECO:0000259" key="2">
    <source>
        <dbReference type="Pfam" id="PF03008"/>
    </source>
</evidence>
<reference evidence="3" key="3">
    <citation type="journal article" date="2001" name="Genome Res.">
        <title>Genome evolution at the genus level: comparison of three complete genomes of hyperthermophilic archaea.</title>
        <authorList>
            <person name="Lecompte O."/>
            <person name="Ripp R."/>
            <person name="Puzos-Barbe V."/>
            <person name="Duprat S."/>
            <person name="Heilig R."/>
            <person name="Dietrich J."/>
            <person name="Thierry J.C."/>
            <person name="Poch O."/>
        </authorList>
    </citation>
    <scope>NUCLEOTIDE SEQUENCE</scope>
    <source>
        <strain evidence="3">Orsay</strain>
    </source>
</reference>
<reference evidence="3" key="1">
    <citation type="submission" date="1999-07" db="EMBL/GenBank/DDBJ databases">
        <authorList>
            <person name="Genoscope"/>
        </authorList>
    </citation>
    <scope>NUCLEOTIDE SEQUENCE</scope>
    <source>
        <strain evidence="3">Orsay</strain>
    </source>
</reference>
<feature type="domain" description="ATPase" evidence="1">
    <location>
        <begin position="5"/>
        <end position="200"/>
    </location>
</feature>
<dbReference type="PIR" id="F75049">
    <property type="entry name" value="F75049"/>
</dbReference>
<dbReference type="OrthoDB" id="132045at2157"/>
<evidence type="ECO:0000313" key="5">
    <source>
        <dbReference type="Proteomes" id="UP000000810"/>
    </source>
</evidence>
<dbReference type="PATRIC" id="fig|272844.11.peg.1473"/>
<reference evidence="4 6" key="5">
    <citation type="journal article" date="2012" name="Curr. Microbiol.">
        <title>Re-annotation of two hyperthermophilic archaea Pyrococcus abyssi GE5 and Pyrococcus furiosus DSM 3638.</title>
        <authorList>
            <person name="Gao J."/>
            <person name="Wang J."/>
        </authorList>
    </citation>
    <scope>GENOME REANNOTATION</scope>
    <source>
        <strain evidence="4">GE5</strain>
        <strain evidence="6">GE5 / Orsay</strain>
    </source>
</reference>
<sequence>MISKFVDREDELKALEDQWNSTPSLVIIYGRRRTGKTRLLVEFSQGKPTFFYTFMEDTRERQIRRLREELAEHFNDELFLSFNDWYPLFKYLASKVTEKTLIILDEFSYAIKSDRTIVSALQRAWDHDFSKKPVMLVLSGSLIGMMIDEVLSYSSPLYGRRTMSFHLKPLTLFNSLKFFDSFEVGLEMYMLVGGIPAYLIIASRYEDTRRFIEETFLRTEGFFYDEPYILLSGELRELKTYFSILSATASGKTRASEIASYAGLEGRKIYPYLDTLVRLGFIEREIPIARNDKRGIYKLKDPMLLTWFSIVPKNRTGIELGIISYDDVKEDIQRIYGIRFEDVAREFLVELNRRGRLPFRFTRIGRWWYKGEEIDIVAVNERLKRILLAEVKWKELSKREAKGILKDLKRKFKLMNLEGWDASFALVAKNVHGKSKLREYGFNVWDLEDLKLHFEKKFR</sequence>
<dbReference type="InterPro" id="IPR011579">
    <property type="entry name" value="ATPase_dom"/>
</dbReference>
<dbReference type="AlphaFoldDB" id="Q9UYX1"/>
<dbReference type="InterPro" id="IPR011335">
    <property type="entry name" value="Restrct_endonuc-II-like"/>
</dbReference>
<dbReference type="EMBL" id="AJ248287">
    <property type="protein sequence ID" value="CAB50291.1"/>
    <property type="molecule type" value="Genomic_DNA"/>
</dbReference>
<dbReference type="Gene3D" id="3.40.50.300">
    <property type="entry name" value="P-loop containing nucleotide triphosphate hydrolases"/>
    <property type="match status" value="1"/>
</dbReference>
<accession>Q9UYX1</accession>
<dbReference type="Proteomes" id="UP000009139">
    <property type="component" value="Chromosome"/>
</dbReference>
<dbReference type="SUPFAM" id="SSF46785">
    <property type="entry name" value="Winged helix' DNA-binding domain"/>
    <property type="match status" value="1"/>
</dbReference>
<name>Q9UYX1_PYRAB</name>
<dbReference type="STRING" id="272844.PAB2383"/>
<dbReference type="Gene3D" id="1.10.10.10">
    <property type="entry name" value="Winged helix-like DNA-binding domain superfamily/Winged helix DNA-binding domain"/>
    <property type="match status" value="1"/>
</dbReference>
<dbReference type="InterPro" id="IPR004256">
    <property type="entry name" value="DUF234"/>
</dbReference>
<evidence type="ECO:0000259" key="1">
    <source>
        <dbReference type="Pfam" id="PF01637"/>
    </source>
</evidence>
<dbReference type="InterPro" id="IPR027417">
    <property type="entry name" value="P-loop_NTPase"/>
</dbReference>
<dbReference type="eggNOG" id="arCOG03166">
    <property type="taxonomic scope" value="Archaea"/>
</dbReference>
<dbReference type="RefSeq" id="WP_010868501.1">
    <property type="nucleotide sequence ID" value="NC_000868.1"/>
</dbReference>
<dbReference type="SUPFAM" id="SSF52980">
    <property type="entry name" value="Restriction endonuclease-like"/>
    <property type="match status" value="1"/>
</dbReference>